<dbReference type="InterPro" id="IPR044069">
    <property type="entry name" value="ZF_C4H2"/>
</dbReference>
<proteinExistence type="predicted"/>
<dbReference type="InterPro" id="IPR018482">
    <property type="entry name" value="Znf-C4H2"/>
</dbReference>
<dbReference type="EMBL" id="VSWD01000007">
    <property type="protein sequence ID" value="KAK3097543.1"/>
    <property type="molecule type" value="Genomic_DNA"/>
</dbReference>
<dbReference type="Proteomes" id="UP001186944">
    <property type="component" value="Unassembled WGS sequence"/>
</dbReference>
<evidence type="ECO:0000313" key="4">
    <source>
        <dbReference type="EMBL" id="KAK3097543.1"/>
    </source>
</evidence>
<dbReference type="PROSITE" id="PS51896">
    <property type="entry name" value="ZF_C4H2"/>
    <property type="match status" value="1"/>
</dbReference>
<name>A0AA89BVD4_PINIB</name>
<sequence>MEDRENDLLQKLENLKDLRSKTLHLEKIRSRLKQEFDTTENEERRLEEYKQEMELLLQEKMAHVEELRLIHADINLMETTIKQAEEERNRSLEAAKKMYDELCPLKEEVDHMREKMGLQKLQDQLEEDHKITPEFFEKQSTEWSTEAPPEPPMPQSLPVPSASTQQIQVPRATKPPERQQAFRQQPPPMKACLSCHQQIHRNAPICPLCKAKSRSRNPKKPKRKIDE</sequence>
<dbReference type="AlphaFoldDB" id="A0AA89BVD4"/>
<protein>
    <recommendedName>
        <fullName evidence="3">C4H2-type domain-containing protein</fullName>
    </recommendedName>
</protein>
<evidence type="ECO:0000256" key="2">
    <source>
        <dbReference type="SAM" id="MobiDB-lite"/>
    </source>
</evidence>
<evidence type="ECO:0000259" key="3">
    <source>
        <dbReference type="PROSITE" id="PS51896"/>
    </source>
</evidence>
<keyword evidence="1" id="KW-0175">Coiled coil</keyword>
<dbReference type="GO" id="GO:0045666">
    <property type="term" value="P:positive regulation of neuron differentiation"/>
    <property type="evidence" value="ECO:0007669"/>
    <property type="project" value="TreeGrafter"/>
</dbReference>
<evidence type="ECO:0000256" key="1">
    <source>
        <dbReference type="SAM" id="Coils"/>
    </source>
</evidence>
<gene>
    <name evidence="4" type="ORF">FSP39_010611</name>
</gene>
<feature type="coiled-coil region" evidence="1">
    <location>
        <begin position="1"/>
        <end position="102"/>
    </location>
</feature>
<organism evidence="4 5">
    <name type="scientific">Pinctada imbricata</name>
    <name type="common">Atlantic pearl-oyster</name>
    <name type="synonym">Pinctada martensii</name>
    <dbReference type="NCBI Taxonomy" id="66713"/>
    <lineage>
        <taxon>Eukaryota</taxon>
        <taxon>Metazoa</taxon>
        <taxon>Spiralia</taxon>
        <taxon>Lophotrochozoa</taxon>
        <taxon>Mollusca</taxon>
        <taxon>Bivalvia</taxon>
        <taxon>Autobranchia</taxon>
        <taxon>Pteriomorphia</taxon>
        <taxon>Pterioida</taxon>
        <taxon>Pterioidea</taxon>
        <taxon>Pteriidae</taxon>
        <taxon>Pinctada</taxon>
    </lineage>
</organism>
<dbReference type="PANTHER" id="PTHR31058:SF2">
    <property type="entry name" value="ZINC FINGER C4H2 DOMAIN-CONTAINING PROTEIN"/>
    <property type="match status" value="1"/>
</dbReference>
<keyword evidence="5" id="KW-1185">Reference proteome</keyword>
<dbReference type="Pfam" id="PF10146">
    <property type="entry name" value="zf-C4H2"/>
    <property type="match status" value="1"/>
</dbReference>
<feature type="compositionally biased region" description="Pro residues" evidence="2">
    <location>
        <begin position="148"/>
        <end position="157"/>
    </location>
</feature>
<feature type="domain" description="C4H2-type" evidence="3">
    <location>
        <begin position="184"/>
        <end position="226"/>
    </location>
</feature>
<comment type="caution">
    <text evidence="4">The sequence shown here is derived from an EMBL/GenBank/DDBJ whole genome shotgun (WGS) entry which is preliminary data.</text>
</comment>
<dbReference type="PANTHER" id="PTHR31058">
    <property type="entry name" value="ZINC FINGER C4H2 DOMAIN-CONTAINING PROTEIN"/>
    <property type="match status" value="1"/>
</dbReference>
<feature type="region of interest" description="Disordered" evidence="2">
    <location>
        <begin position="137"/>
        <end position="186"/>
    </location>
</feature>
<accession>A0AA89BVD4</accession>
<reference evidence="4" key="1">
    <citation type="submission" date="2019-08" db="EMBL/GenBank/DDBJ databases">
        <title>The improved chromosome-level genome for the pearl oyster Pinctada fucata martensii using PacBio sequencing and Hi-C.</title>
        <authorList>
            <person name="Zheng Z."/>
        </authorList>
    </citation>
    <scope>NUCLEOTIDE SEQUENCE</scope>
    <source>
        <strain evidence="4">ZZ-2019</strain>
        <tissue evidence="4">Adductor muscle</tissue>
    </source>
</reference>
<evidence type="ECO:0000313" key="5">
    <source>
        <dbReference type="Proteomes" id="UP001186944"/>
    </source>
</evidence>
<dbReference type="GO" id="GO:0005634">
    <property type="term" value="C:nucleus"/>
    <property type="evidence" value="ECO:0007669"/>
    <property type="project" value="TreeGrafter"/>
</dbReference>